<evidence type="ECO:0000256" key="5">
    <source>
        <dbReference type="RuleBase" id="RU003707"/>
    </source>
</evidence>
<reference evidence="6" key="1">
    <citation type="submission" date="2022-10" db="EMBL/GenBank/DDBJ databases">
        <title>The WGS of Solirubrobacter phytolaccae KCTC 29190.</title>
        <authorList>
            <person name="Jiang Z."/>
        </authorList>
    </citation>
    <scope>NUCLEOTIDE SEQUENCE</scope>
    <source>
        <strain evidence="6">KCTC 29190</strain>
    </source>
</reference>
<organism evidence="6 7">
    <name type="scientific">Solirubrobacter phytolaccae</name>
    <dbReference type="NCBI Taxonomy" id="1404360"/>
    <lineage>
        <taxon>Bacteria</taxon>
        <taxon>Bacillati</taxon>
        <taxon>Actinomycetota</taxon>
        <taxon>Thermoleophilia</taxon>
        <taxon>Solirubrobacterales</taxon>
        <taxon>Solirubrobacteraceae</taxon>
        <taxon>Solirubrobacter</taxon>
    </lineage>
</organism>
<dbReference type="InterPro" id="IPR001753">
    <property type="entry name" value="Enoyl-CoA_hydra/iso"/>
</dbReference>
<proteinExistence type="inferred from homology"/>
<dbReference type="Proteomes" id="UP001147653">
    <property type="component" value="Unassembled WGS sequence"/>
</dbReference>
<evidence type="ECO:0000256" key="4">
    <source>
        <dbReference type="ARBA" id="ARBA00023717"/>
    </source>
</evidence>
<dbReference type="GO" id="GO:0006635">
    <property type="term" value="P:fatty acid beta-oxidation"/>
    <property type="evidence" value="ECO:0007669"/>
    <property type="project" value="TreeGrafter"/>
</dbReference>
<comment type="caution">
    <text evidence="6">The sequence shown here is derived from an EMBL/GenBank/DDBJ whole genome shotgun (WGS) entry which is preliminary data.</text>
</comment>
<dbReference type="PANTHER" id="PTHR11941">
    <property type="entry name" value="ENOYL-COA HYDRATASE-RELATED"/>
    <property type="match status" value="1"/>
</dbReference>
<dbReference type="EMBL" id="JAPDDP010000019">
    <property type="protein sequence ID" value="MDA0181180.1"/>
    <property type="molecule type" value="Genomic_DNA"/>
</dbReference>
<dbReference type="Gene3D" id="3.90.226.10">
    <property type="entry name" value="2-enoyl-CoA Hydratase, Chain A, domain 1"/>
    <property type="match status" value="1"/>
</dbReference>
<dbReference type="Pfam" id="PF00378">
    <property type="entry name" value="ECH_1"/>
    <property type="match status" value="1"/>
</dbReference>
<comment type="catalytic activity">
    <reaction evidence="3">
        <text>a (3S)-3-hydroxyacyl-CoA = a (2E)-enoyl-CoA + H2O</text>
        <dbReference type="Rhea" id="RHEA:16105"/>
        <dbReference type="ChEBI" id="CHEBI:15377"/>
        <dbReference type="ChEBI" id="CHEBI:57318"/>
        <dbReference type="ChEBI" id="CHEBI:58856"/>
        <dbReference type="EC" id="4.2.1.17"/>
    </reaction>
</comment>
<keyword evidence="2" id="KW-0456">Lyase</keyword>
<evidence type="ECO:0000256" key="2">
    <source>
        <dbReference type="ARBA" id="ARBA00023239"/>
    </source>
</evidence>
<gene>
    <name evidence="6" type="ORF">OJ997_12810</name>
</gene>
<accession>A0A9X3N7A7</accession>
<dbReference type="InterPro" id="IPR014748">
    <property type="entry name" value="Enoyl-CoA_hydra_C"/>
</dbReference>
<dbReference type="SUPFAM" id="SSF52096">
    <property type="entry name" value="ClpP/crotonase"/>
    <property type="match status" value="1"/>
</dbReference>
<dbReference type="PROSITE" id="PS00166">
    <property type="entry name" value="ENOYL_COA_HYDRATASE"/>
    <property type="match status" value="1"/>
</dbReference>
<dbReference type="Gene3D" id="1.10.12.10">
    <property type="entry name" value="Lyase 2-enoyl-coa Hydratase, Chain A, domain 2"/>
    <property type="match status" value="1"/>
</dbReference>
<sequence length="257" mass="27639">MAVSYEADGYVGYIILDKPPANSYDYDFMEEFQVAVDAAADDDETAVIIVRSASDKFFSAGADIKAFAANSAEDNMAMIERGHEVLASIARVPKVFIAQIEGHALGGGLEIALACDLRFGARGTYKLGLPEVTLGLLPGNGGTQRLPRIIGVPQALDLMITGQPLSPEKAHTLGILDRLFPVDEIAAWTRNYASSLARGATVAIGEIKLTTYAGIEKPIADALAREREGIRRLFDTQDSAEGFTAFKEKRKPEFKGA</sequence>
<comment type="catalytic activity">
    <reaction evidence="4">
        <text>a 4-saturated-(3S)-3-hydroxyacyl-CoA = a (3E)-enoyl-CoA + H2O</text>
        <dbReference type="Rhea" id="RHEA:20724"/>
        <dbReference type="ChEBI" id="CHEBI:15377"/>
        <dbReference type="ChEBI" id="CHEBI:58521"/>
        <dbReference type="ChEBI" id="CHEBI:137480"/>
        <dbReference type="EC" id="4.2.1.17"/>
    </reaction>
</comment>
<dbReference type="PANTHER" id="PTHR11941:SF54">
    <property type="entry name" value="ENOYL-COA HYDRATASE, MITOCHONDRIAL"/>
    <property type="match status" value="1"/>
</dbReference>
<dbReference type="InterPro" id="IPR029045">
    <property type="entry name" value="ClpP/crotonase-like_dom_sf"/>
</dbReference>
<comment type="similarity">
    <text evidence="1 5">Belongs to the enoyl-CoA hydratase/isomerase family.</text>
</comment>
<dbReference type="RefSeq" id="WP_270025490.1">
    <property type="nucleotide sequence ID" value="NZ_JAPDDP010000019.1"/>
</dbReference>
<evidence type="ECO:0000256" key="3">
    <source>
        <dbReference type="ARBA" id="ARBA00023709"/>
    </source>
</evidence>
<dbReference type="AlphaFoldDB" id="A0A9X3N7A7"/>
<dbReference type="InterPro" id="IPR018376">
    <property type="entry name" value="Enoyl-CoA_hyd/isom_CS"/>
</dbReference>
<name>A0A9X3N7A7_9ACTN</name>
<evidence type="ECO:0000256" key="1">
    <source>
        <dbReference type="ARBA" id="ARBA00005254"/>
    </source>
</evidence>
<protein>
    <submittedName>
        <fullName evidence="6">Enoyl-CoA hydratase-related protein</fullName>
    </submittedName>
</protein>
<evidence type="ECO:0000313" key="6">
    <source>
        <dbReference type="EMBL" id="MDA0181180.1"/>
    </source>
</evidence>
<dbReference type="CDD" id="cd06558">
    <property type="entry name" value="crotonase-like"/>
    <property type="match status" value="1"/>
</dbReference>
<keyword evidence="7" id="KW-1185">Reference proteome</keyword>
<evidence type="ECO:0000313" key="7">
    <source>
        <dbReference type="Proteomes" id="UP001147653"/>
    </source>
</evidence>
<dbReference type="GO" id="GO:0004300">
    <property type="term" value="F:enoyl-CoA hydratase activity"/>
    <property type="evidence" value="ECO:0007669"/>
    <property type="project" value="UniProtKB-EC"/>
</dbReference>